<dbReference type="VEuPathDB" id="VectorBase:AAEL005111"/>
<sequence length="132" mass="13749">MSAGGCERVATSAFPNGSWQQNISCEAIFDGYVYFLLSFSLIGAVVLGLFGAYRCLRVAAIRVPPPEALALPIQFISDDLAAAAAAAASAATLNADPNHLPVPRPAGQADGWNKVVTNKYGAIEPLDGLQSQ</sequence>
<name>Q17B18_AEDAE</name>
<accession>Q17B18</accession>
<evidence type="ECO:0000256" key="1">
    <source>
        <dbReference type="SAM" id="Phobius"/>
    </source>
</evidence>
<dbReference type="Proteomes" id="UP000682892">
    <property type="component" value="Unassembled WGS sequence"/>
</dbReference>
<dbReference type="PaxDb" id="7159-AAEL005111-PA"/>
<reference evidence="2" key="3">
    <citation type="submission" date="2012-09" db="EMBL/GenBank/DDBJ databases">
        <authorList>
            <consortium name="VectorBase"/>
        </authorList>
    </citation>
    <scope>NUCLEOTIDE SEQUENCE</scope>
    <source>
        <strain evidence="2">Liverpool</strain>
    </source>
</reference>
<feature type="transmembrane region" description="Helical" evidence="1">
    <location>
        <begin position="32"/>
        <end position="53"/>
    </location>
</feature>
<gene>
    <name evidence="2" type="ORF">AaeL_AAEL005111</name>
</gene>
<keyword evidence="1" id="KW-0472">Membrane</keyword>
<dbReference type="PhylomeDB" id="Q17B18"/>
<dbReference type="EMBL" id="CH477327">
    <property type="protein sequence ID" value="EAT43452.1"/>
    <property type="molecule type" value="Genomic_DNA"/>
</dbReference>
<protein>
    <submittedName>
        <fullName evidence="2">AAEL005111-PA</fullName>
    </submittedName>
</protein>
<dbReference type="STRING" id="7159.Q17B18"/>
<proteinExistence type="predicted"/>
<keyword evidence="1" id="KW-1133">Transmembrane helix</keyword>
<reference evidence="2" key="2">
    <citation type="journal article" date="2007" name="Science">
        <title>Genome sequence of Aedes aegypti, a major arbovirus vector.</title>
        <authorList>
            <person name="Nene V."/>
            <person name="Wortman J.R."/>
            <person name="Lawson D."/>
            <person name="Haas B."/>
            <person name="Kodira C."/>
            <person name="Tu Z.J."/>
            <person name="Loftus B."/>
            <person name="Xi Z."/>
            <person name="Megy K."/>
            <person name="Grabherr M."/>
            <person name="Ren Q."/>
            <person name="Zdobnov E.M."/>
            <person name="Lobo N.F."/>
            <person name="Campbell K.S."/>
            <person name="Brown S.E."/>
            <person name="Bonaldo M.F."/>
            <person name="Zhu J."/>
            <person name="Sinkins S.P."/>
            <person name="Hogenkamp D.G."/>
            <person name="Amedeo P."/>
            <person name="Arensburger P."/>
            <person name="Atkinson P.W."/>
            <person name="Bidwell S."/>
            <person name="Biedler J."/>
            <person name="Birney E."/>
            <person name="Bruggner R.V."/>
            <person name="Costas J."/>
            <person name="Coy M.R."/>
            <person name="Crabtree J."/>
            <person name="Crawford M."/>
            <person name="Debruyn B."/>
            <person name="Decaprio D."/>
            <person name="Eiglmeier K."/>
            <person name="Eisenstadt E."/>
            <person name="El-Dorry H."/>
            <person name="Gelbart W.M."/>
            <person name="Gomes S.L."/>
            <person name="Hammond M."/>
            <person name="Hannick L.I."/>
            <person name="Hogan J.R."/>
            <person name="Holmes M.H."/>
            <person name="Jaffe D."/>
            <person name="Johnston J.S."/>
            <person name="Kennedy R.C."/>
            <person name="Koo H."/>
            <person name="Kravitz S."/>
            <person name="Kriventseva E.V."/>
            <person name="Kulp D."/>
            <person name="Labutti K."/>
            <person name="Lee E."/>
            <person name="Li S."/>
            <person name="Lovin D.D."/>
            <person name="Mao C."/>
            <person name="Mauceli E."/>
            <person name="Menck C.F."/>
            <person name="Miller J.R."/>
            <person name="Montgomery P."/>
            <person name="Mori A."/>
            <person name="Nascimento A.L."/>
            <person name="Naveira H.F."/>
            <person name="Nusbaum C."/>
            <person name="O'leary S."/>
            <person name="Orvis J."/>
            <person name="Pertea M."/>
            <person name="Quesneville H."/>
            <person name="Reidenbach K.R."/>
            <person name="Rogers Y.H."/>
            <person name="Roth C.W."/>
            <person name="Schneider J.R."/>
            <person name="Schatz M."/>
            <person name="Shumway M."/>
            <person name="Stanke M."/>
            <person name="Stinson E.O."/>
            <person name="Tubio J.M."/>
            <person name="Vanzee J.P."/>
            <person name="Verjovski-Almeida S."/>
            <person name="Werner D."/>
            <person name="White O."/>
            <person name="Wyder S."/>
            <person name="Zeng Q."/>
            <person name="Zhao Q."/>
            <person name="Zhao Y."/>
            <person name="Hill C.A."/>
            <person name="Raikhel A.S."/>
            <person name="Soares M.B."/>
            <person name="Knudson D.L."/>
            <person name="Lee N.H."/>
            <person name="Galagan J."/>
            <person name="Salzberg S.L."/>
            <person name="Paulsen I.T."/>
            <person name="Dimopoulos G."/>
            <person name="Collins F.H."/>
            <person name="Birren B."/>
            <person name="Fraser-Liggett C.M."/>
            <person name="Severson D.W."/>
        </authorList>
    </citation>
    <scope>NUCLEOTIDE SEQUENCE [LARGE SCALE GENOMIC DNA]</scope>
    <source>
        <strain evidence="2">Liverpool</strain>
    </source>
</reference>
<dbReference type="eggNOG" id="ENOG502RHW3">
    <property type="taxonomic scope" value="Eukaryota"/>
</dbReference>
<evidence type="ECO:0000313" key="2">
    <source>
        <dbReference type="EMBL" id="EAT43452.1"/>
    </source>
</evidence>
<organism evidence="2 3">
    <name type="scientific">Aedes aegypti</name>
    <name type="common">Yellowfever mosquito</name>
    <name type="synonym">Culex aegypti</name>
    <dbReference type="NCBI Taxonomy" id="7159"/>
    <lineage>
        <taxon>Eukaryota</taxon>
        <taxon>Metazoa</taxon>
        <taxon>Ecdysozoa</taxon>
        <taxon>Arthropoda</taxon>
        <taxon>Hexapoda</taxon>
        <taxon>Insecta</taxon>
        <taxon>Pterygota</taxon>
        <taxon>Neoptera</taxon>
        <taxon>Endopterygota</taxon>
        <taxon>Diptera</taxon>
        <taxon>Nematocera</taxon>
        <taxon>Culicoidea</taxon>
        <taxon>Culicidae</taxon>
        <taxon>Culicinae</taxon>
        <taxon>Aedini</taxon>
        <taxon>Aedes</taxon>
        <taxon>Stegomyia</taxon>
    </lineage>
</organism>
<evidence type="ECO:0000313" key="3">
    <source>
        <dbReference type="Proteomes" id="UP000682892"/>
    </source>
</evidence>
<reference evidence="2" key="1">
    <citation type="submission" date="2005-10" db="EMBL/GenBank/DDBJ databases">
        <authorList>
            <person name="Loftus B.J."/>
            <person name="Nene V.M."/>
            <person name="Hannick L.I."/>
            <person name="Bidwell S."/>
            <person name="Haas B."/>
            <person name="Amedeo P."/>
            <person name="Orvis J."/>
            <person name="Wortman J.R."/>
            <person name="White O.R."/>
            <person name="Salzberg S."/>
            <person name="Shumway M."/>
            <person name="Koo H."/>
            <person name="Zhao Y."/>
            <person name="Holmes M."/>
            <person name="Miller J."/>
            <person name="Schatz M."/>
            <person name="Pop M."/>
            <person name="Pai G."/>
            <person name="Utterback T."/>
            <person name="Rogers Y.-H."/>
            <person name="Kravitz S."/>
            <person name="Fraser C.M."/>
        </authorList>
    </citation>
    <scope>NUCLEOTIDE SEQUENCE</scope>
    <source>
        <strain evidence="2">Liverpool</strain>
    </source>
</reference>
<dbReference type="AlphaFoldDB" id="Q17B18"/>
<keyword evidence="1" id="KW-0812">Transmembrane</keyword>